<comment type="subcellular location">
    <subcellularLocation>
        <location evidence="1">Cell envelope</location>
    </subcellularLocation>
</comment>
<name>A0A8J6NYK7_9BACT</name>
<comment type="similarity">
    <text evidence="2">Belongs to the membrane fusion protein (MFP) (TC 8.A.1) family.</text>
</comment>
<dbReference type="NCBIfam" id="TIGR01730">
    <property type="entry name" value="RND_mfp"/>
    <property type="match status" value="1"/>
</dbReference>
<protein>
    <submittedName>
        <fullName evidence="7">Efflux RND transporter periplasmic adaptor subunit</fullName>
    </submittedName>
</protein>
<evidence type="ECO:0000259" key="6">
    <source>
        <dbReference type="Pfam" id="PF25973"/>
    </source>
</evidence>
<dbReference type="InterPro" id="IPR050465">
    <property type="entry name" value="UPF0194_transport"/>
</dbReference>
<dbReference type="Gene3D" id="1.10.287.470">
    <property type="entry name" value="Helix hairpin bin"/>
    <property type="match status" value="1"/>
</dbReference>
<dbReference type="GO" id="GO:0022857">
    <property type="term" value="F:transmembrane transporter activity"/>
    <property type="evidence" value="ECO:0007669"/>
    <property type="project" value="InterPro"/>
</dbReference>
<evidence type="ECO:0000256" key="1">
    <source>
        <dbReference type="ARBA" id="ARBA00004196"/>
    </source>
</evidence>
<dbReference type="InterPro" id="IPR006143">
    <property type="entry name" value="RND_pump_MFP"/>
</dbReference>
<feature type="non-terminal residue" evidence="7">
    <location>
        <position position="317"/>
    </location>
</feature>
<keyword evidence="4" id="KW-0812">Transmembrane</keyword>
<feature type="domain" description="CzcB-like barrel-sandwich hybrid" evidence="6">
    <location>
        <begin position="84"/>
        <end position="234"/>
    </location>
</feature>
<evidence type="ECO:0000256" key="4">
    <source>
        <dbReference type="SAM" id="Phobius"/>
    </source>
</evidence>
<dbReference type="EMBL" id="JACNJH010000192">
    <property type="protein sequence ID" value="MBC8362448.1"/>
    <property type="molecule type" value="Genomic_DNA"/>
</dbReference>
<feature type="transmembrane region" description="Helical" evidence="4">
    <location>
        <begin position="31"/>
        <end position="49"/>
    </location>
</feature>
<keyword evidence="3" id="KW-0175">Coiled coil</keyword>
<evidence type="ECO:0000313" key="8">
    <source>
        <dbReference type="Proteomes" id="UP000603434"/>
    </source>
</evidence>
<dbReference type="InterPro" id="IPR058792">
    <property type="entry name" value="Beta-barrel_RND_2"/>
</dbReference>
<dbReference type="Gene3D" id="2.40.50.100">
    <property type="match status" value="1"/>
</dbReference>
<dbReference type="Pfam" id="PF25954">
    <property type="entry name" value="Beta-barrel_RND_2"/>
    <property type="match status" value="1"/>
</dbReference>
<gene>
    <name evidence="7" type="ORF">H8E23_13740</name>
</gene>
<dbReference type="PANTHER" id="PTHR32347:SF14">
    <property type="entry name" value="EFFLUX SYSTEM COMPONENT YKNX-RELATED"/>
    <property type="match status" value="1"/>
</dbReference>
<evidence type="ECO:0000256" key="3">
    <source>
        <dbReference type="ARBA" id="ARBA00023054"/>
    </source>
</evidence>
<dbReference type="InterPro" id="IPR058647">
    <property type="entry name" value="BSH_CzcB-like"/>
</dbReference>
<sequence length="317" mass="34168">MEAKPKSETDISRALGIDESSDSGRRIKRRAAWTATLVLAVLAGIIWFSKNGKETTEYKTQSAQRGDLVVKVSATGNLQPTNQVDVSSELSGIIRSVEVDYNDHVKMGQVLAKLDTAKLNAKVSQSRAILESSRSKVLQAGATVGEKKSDLGRLKKVQELSNGKVPSQSDLDAAEAALARAYADEASTRALVSEAQATLEENETDLKKALIRSPINGIVLSRNVEPGQTVAASLQAPVLFTLAEDLTRMELHVDVDEADVGLVKDGQEATFTVDAYPNRTFPARITQVRFGVKTSGGVVTYETVLRVDNSDMLLRPG</sequence>
<dbReference type="GO" id="GO:0030313">
    <property type="term" value="C:cell envelope"/>
    <property type="evidence" value="ECO:0007669"/>
    <property type="project" value="UniProtKB-SubCell"/>
</dbReference>
<accession>A0A8J6NYK7</accession>
<dbReference type="SUPFAM" id="SSF111369">
    <property type="entry name" value="HlyD-like secretion proteins"/>
    <property type="match status" value="1"/>
</dbReference>
<organism evidence="7 8">
    <name type="scientific">Candidatus Desulfatibia profunda</name>
    <dbReference type="NCBI Taxonomy" id="2841695"/>
    <lineage>
        <taxon>Bacteria</taxon>
        <taxon>Pseudomonadati</taxon>
        <taxon>Thermodesulfobacteriota</taxon>
        <taxon>Desulfobacteria</taxon>
        <taxon>Desulfobacterales</taxon>
        <taxon>Desulfobacterales incertae sedis</taxon>
        <taxon>Candidatus Desulfatibia</taxon>
    </lineage>
</organism>
<evidence type="ECO:0000259" key="5">
    <source>
        <dbReference type="Pfam" id="PF25954"/>
    </source>
</evidence>
<dbReference type="Gene3D" id="2.40.30.170">
    <property type="match status" value="1"/>
</dbReference>
<reference evidence="7 8" key="1">
    <citation type="submission" date="2020-08" db="EMBL/GenBank/DDBJ databases">
        <title>Bridging the membrane lipid divide: bacteria of the FCB group superphylum have the potential to synthesize archaeal ether lipids.</title>
        <authorList>
            <person name="Villanueva L."/>
            <person name="Von Meijenfeldt F.A.B."/>
            <person name="Westbye A.B."/>
            <person name="Yadav S."/>
            <person name="Hopmans E.C."/>
            <person name="Dutilh B.E."/>
            <person name="Sinninghe Damste J.S."/>
        </authorList>
    </citation>
    <scope>NUCLEOTIDE SEQUENCE [LARGE SCALE GENOMIC DNA]</scope>
    <source>
        <strain evidence="7">NIOZ-UU30</strain>
    </source>
</reference>
<dbReference type="PANTHER" id="PTHR32347">
    <property type="entry name" value="EFFLUX SYSTEM COMPONENT YKNX-RELATED"/>
    <property type="match status" value="1"/>
</dbReference>
<dbReference type="GO" id="GO:0016020">
    <property type="term" value="C:membrane"/>
    <property type="evidence" value="ECO:0007669"/>
    <property type="project" value="InterPro"/>
</dbReference>
<evidence type="ECO:0000313" key="7">
    <source>
        <dbReference type="EMBL" id="MBC8362448.1"/>
    </source>
</evidence>
<proteinExistence type="inferred from homology"/>
<dbReference type="AlphaFoldDB" id="A0A8J6NYK7"/>
<dbReference type="Pfam" id="PF25973">
    <property type="entry name" value="BSH_CzcB"/>
    <property type="match status" value="1"/>
</dbReference>
<evidence type="ECO:0000256" key="2">
    <source>
        <dbReference type="ARBA" id="ARBA00009477"/>
    </source>
</evidence>
<feature type="domain" description="CusB-like beta-barrel" evidence="5">
    <location>
        <begin position="251"/>
        <end position="317"/>
    </location>
</feature>
<keyword evidence="4" id="KW-0472">Membrane</keyword>
<comment type="caution">
    <text evidence="7">The sequence shown here is derived from an EMBL/GenBank/DDBJ whole genome shotgun (WGS) entry which is preliminary data.</text>
</comment>
<dbReference type="Proteomes" id="UP000603434">
    <property type="component" value="Unassembled WGS sequence"/>
</dbReference>
<keyword evidence="4" id="KW-1133">Transmembrane helix</keyword>